<dbReference type="PANTHER" id="PTHR30529:SF1">
    <property type="entry name" value="CYTOCHROME B561 HOMOLOG 2"/>
    <property type="match status" value="1"/>
</dbReference>
<evidence type="ECO:0000256" key="2">
    <source>
        <dbReference type="ARBA" id="ARBA00004651"/>
    </source>
</evidence>
<evidence type="ECO:0000256" key="8">
    <source>
        <dbReference type="ARBA" id="ARBA00022982"/>
    </source>
</evidence>
<evidence type="ECO:0000256" key="11">
    <source>
        <dbReference type="ARBA" id="ARBA00023136"/>
    </source>
</evidence>
<dbReference type="KEGG" id="red:roselon_00552"/>
<dbReference type="InterPro" id="IPR052168">
    <property type="entry name" value="Cytochrome_b561_oxidase"/>
</dbReference>
<evidence type="ECO:0000256" key="13">
    <source>
        <dbReference type="SAM" id="Phobius"/>
    </source>
</evidence>
<dbReference type="GO" id="GO:0022904">
    <property type="term" value="P:respiratory electron transport chain"/>
    <property type="evidence" value="ECO:0007669"/>
    <property type="project" value="InterPro"/>
</dbReference>
<dbReference type="GO" id="GO:0046872">
    <property type="term" value="F:metal ion binding"/>
    <property type="evidence" value="ECO:0007669"/>
    <property type="project" value="UniProtKB-KW"/>
</dbReference>
<evidence type="ECO:0000256" key="12">
    <source>
        <dbReference type="ARBA" id="ARBA00037975"/>
    </source>
</evidence>
<feature type="transmembrane region" description="Helical" evidence="13">
    <location>
        <begin position="46"/>
        <end position="67"/>
    </location>
</feature>
<dbReference type="STRING" id="1294273.roselon_00552"/>
<keyword evidence="8" id="KW-0249">Electron transport</keyword>
<dbReference type="Proteomes" id="UP000019593">
    <property type="component" value="Chromosome"/>
</dbReference>
<proteinExistence type="inferred from homology"/>
<comment type="similarity">
    <text evidence="12">Belongs to the cytochrome b561 family.</text>
</comment>
<evidence type="ECO:0000313" key="16">
    <source>
        <dbReference type="Proteomes" id="UP000019593"/>
    </source>
</evidence>
<dbReference type="HOGENOM" id="CLU_095321_4_2_5"/>
<gene>
    <name evidence="15" type="ORF">roselon_00552</name>
</gene>
<evidence type="ECO:0000256" key="1">
    <source>
        <dbReference type="ARBA" id="ARBA00001970"/>
    </source>
</evidence>
<dbReference type="GO" id="GO:0020037">
    <property type="term" value="F:heme binding"/>
    <property type="evidence" value="ECO:0007669"/>
    <property type="project" value="TreeGrafter"/>
</dbReference>
<comment type="cofactor">
    <cofactor evidence="1">
        <name>heme b</name>
        <dbReference type="ChEBI" id="CHEBI:60344"/>
    </cofactor>
</comment>
<name>W8RYR7_9RHOB</name>
<evidence type="ECO:0000259" key="14">
    <source>
        <dbReference type="Pfam" id="PF01292"/>
    </source>
</evidence>
<keyword evidence="5" id="KW-0349">Heme</keyword>
<dbReference type="EMBL" id="CP004372">
    <property type="protein sequence ID" value="AHM02992.1"/>
    <property type="molecule type" value="Genomic_DNA"/>
</dbReference>
<evidence type="ECO:0000256" key="9">
    <source>
        <dbReference type="ARBA" id="ARBA00022989"/>
    </source>
</evidence>
<dbReference type="GO" id="GO:0009055">
    <property type="term" value="F:electron transfer activity"/>
    <property type="evidence" value="ECO:0007669"/>
    <property type="project" value="InterPro"/>
</dbReference>
<keyword evidence="7" id="KW-0479">Metal-binding</keyword>
<keyword evidence="4" id="KW-1003">Cell membrane</keyword>
<dbReference type="SUPFAM" id="SSF81342">
    <property type="entry name" value="Transmembrane di-heme cytochromes"/>
    <property type="match status" value="1"/>
</dbReference>
<dbReference type="Pfam" id="PF01292">
    <property type="entry name" value="Ni_hydr_CYTB"/>
    <property type="match status" value="1"/>
</dbReference>
<protein>
    <submittedName>
        <fullName evidence="15">Cytochrome B561</fullName>
    </submittedName>
</protein>
<organism evidence="15 16">
    <name type="scientific">Roseicyclus elongatus DSM 19469</name>
    <dbReference type="NCBI Taxonomy" id="1294273"/>
    <lineage>
        <taxon>Bacteria</taxon>
        <taxon>Pseudomonadati</taxon>
        <taxon>Pseudomonadota</taxon>
        <taxon>Alphaproteobacteria</taxon>
        <taxon>Rhodobacterales</taxon>
        <taxon>Roseobacteraceae</taxon>
        <taxon>Roseicyclus</taxon>
    </lineage>
</organism>
<evidence type="ECO:0000256" key="4">
    <source>
        <dbReference type="ARBA" id="ARBA00022475"/>
    </source>
</evidence>
<sequence length="185" mass="20271">MPNPDTRYRRTARLIHWAMAILVLGMIPAGVAMVQPGIERSVQNALFLFHKNVGVVLLLLIVLRALYRWRHPPAPLPGDLPAWQHRAAGVSHVALYALLFLVPIAGYIRVMAGGFPIETLDWLGVPSLVPRSDALAEVAKTVHYFGGIALALLIATHIAAAAYHGIIRRDGVFSRMWPPFAKHGG</sequence>
<dbReference type="PANTHER" id="PTHR30529">
    <property type="entry name" value="CYTOCHROME B561"/>
    <property type="match status" value="1"/>
</dbReference>
<feature type="transmembrane region" description="Helical" evidence="13">
    <location>
        <begin position="14"/>
        <end position="34"/>
    </location>
</feature>
<reference evidence="15 16" key="1">
    <citation type="submission" date="2013-03" db="EMBL/GenBank/DDBJ databases">
        <authorList>
            <person name="Fiebig A."/>
            <person name="Goeker M."/>
            <person name="Klenk H.-P.P."/>
        </authorList>
    </citation>
    <scope>NUCLEOTIDE SEQUENCE [LARGE SCALE GENOMIC DNA]</scope>
    <source>
        <strain evidence="16">DSM 19469</strain>
    </source>
</reference>
<keyword evidence="3" id="KW-0813">Transport</keyword>
<accession>W8RYR7</accession>
<evidence type="ECO:0000313" key="15">
    <source>
        <dbReference type="EMBL" id="AHM02992.1"/>
    </source>
</evidence>
<evidence type="ECO:0000256" key="3">
    <source>
        <dbReference type="ARBA" id="ARBA00022448"/>
    </source>
</evidence>
<feature type="transmembrane region" description="Helical" evidence="13">
    <location>
        <begin position="87"/>
        <end position="108"/>
    </location>
</feature>
<dbReference type="PATRIC" id="fig|1294273.3.peg.542"/>
<dbReference type="InterPro" id="IPR011577">
    <property type="entry name" value="Cyt_b561_bac/Ni-Hgenase"/>
</dbReference>
<dbReference type="Gene3D" id="1.20.950.20">
    <property type="entry name" value="Transmembrane di-heme cytochromes, Chain C"/>
    <property type="match status" value="1"/>
</dbReference>
<keyword evidence="16" id="KW-1185">Reference proteome</keyword>
<evidence type="ECO:0000256" key="6">
    <source>
        <dbReference type="ARBA" id="ARBA00022692"/>
    </source>
</evidence>
<keyword evidence="10" id="KW-0408">Iron</keyword>
<comment type="subcellular location">
    <subcellularLocation>
        <location evidence="2">Cell membrane</location>
        <topology evidence="2">Multi-pass membrane protein</topology>
    </subcellularLocation>
</comment>
<evidence type="ECO:0000256" key="5">
    <source>
        <dbReference type="ARBA" id="ARBA00022617"/>
    </source>
</evidence>
<evidence type="ECO:0000256" key="10">
    <source>
        <dbReference type="ARBA" id="ARBA00023004"/>
    </source>
</evidence>
<evidence type="ECO:0000256" key="7">
    <source>
        <dbReference type="ARBA" id="ARBA00022723"/>
    </source>
</evidence>
<feature type="transmembrane region" description="Helical" evidence="13">
    <location>
        <begin position="144"/>
        <end position="166"/>
    </location>
</feature>
<keyword evidence="11 13" id="KW-0472">Membrane</keyword>
<dbReference type="AlphaFoldDB" id="W8RYR7"/>
<dbReference type="GO" id="GO:0005886">
    <property type="term" value="C:plasma membrane"/>
    <property type="evidence" value="ECO:0007669"/>
    <property type="project" value="UniProtKB-SubCell"/>
</dbReference>
<dbReference type="eggNOG" id="COG3038">
    <property type="taxonomic scope" value="Bacteria"/>
</dbReference>
<dbReference type="RefSeq" id="WP_025310885.1">
    <property type="nucleotide sequence ID" value="NZ_CP004372.1"/>
</dbReference>
<feature type="domain" description="Cytochrome b561 bacterial/Ni-hydrogenase" evidence="14">
    <location>
        <begin position="7"/>
        <end position="178"/>
    </location>
</feature>
<dbReference type="InterPro" id="IPR016174">
    <property type="entry name" value="Di-haem_cyt_TM"/>
</dbReference>
<keyword evidence="6 13" id="KW-0812">Transmembrane</keyword>
<keyword evidence="9 13" id="KW-1133">Transmembrane helix</keyword>